<name>A0A0V0Y733_TRIPS</name>
<dbReference type="Proteomes" id="UP000054815">
    <property type="component" value="Unassembled WGS sequence"/>
</dbReference>
<accession>A0A0V0Y733</accession>
<evidence type="ECO:0000313" key="1">
    <source>
        <dbReference type="EMBL" id="KRX96145.1"/>
    </source>
</evidence>
<reference evidence="1 2" key="1">
    <citation type="submission" date="2015-01" db="EMBL/GenBank/DDBJ databases">
        <title>Evolution of Trichinella species and genotypes.</title>
        <authorList>
            <person name="Korhonen P.K."/>
            <person name="Edoardo P."/>
            <person name="Giuseppe L.R."/>
            <person name="Gasser R.B."/>
        </authorList>
    </citation>
    <scope>NUCLEOTIDE SEQUENCE [LARGE SCALE GENOMIC DNA]</scope>
    <source>
        <strain evidence="1">ISS141</strain>
    </source>
</reference>
<dbReference type="EMBL" id="JYDU01000047">
    <property type="protein sequence ID" value="KRX96145.1"/>
    <property type="molecule type" value="Genomic_DNA"/>
</dbReference>
<dbReference type="AlphaFoldDB" id="A0A0V0Y733"/>
<gene>
    <name evidence="1" type="ORF">T4E_10749</name>
</gene>
<organism evidence="1 2">
    <name type="scientific">Trichinella pseudospiralis</name>
    <name type="common">Parasitic roundworm</name>
    <dbReference type="NCBI Taxonomy" id="6337"/>
    <lineage>
        <taxon>Eukaryota</taxon>
        <taxon>Metazoa</taxon>
        <taxon>Ecdysozoa</taxon>
        <taxon>Nematoda</taxon>
        <taxon>Enoplea</taxon>
        <taxon>Dorylaimia</taxon>
        <taxon>Trichinellida</taxon>
        <taxon>Trichinellidae</taxon>
        <taxon>Trichinella</taxon>
    </lineage>
</organism>
<comment type="caution">
    <text evidence="1">The sequence shown here is derived from an EMBL/GenBank/DDBJ whole genome shotgun (WGS) entry which is preliminary data.</text>
</comment>
<proteinExistence type="predicted"/>
<protein>
    <submittedName>
        <fullName evidence="1">Uncharacterized protein</fullName>
    </submittedName>
</protein>
<sequence>MRNLIGQFGFLAPPSNWGKVVLVSSFDLAPHLKSREKFCFLNVLKMSYSRTCLPKNASKLLFHCFVYDYEVSVLMVVGVQCAPVLMQ</sequence>
<evidence type="ECO:0000313" key="2">
    <source>
        <dbReference type="Proteomes" id="UP000054815"/>
    </source>
</evidence>